<keyword evidence="1" id="KW-0732">Signal</keyword>
<dbReference type="Pfam" id="PF13290">
    <property type="entry name" value="CHB_HEX_C_1"/>
    <property type="match status" value="2"/>
</dbReference>
<evidence type="ECO:0000259" key="2">
    <source>
        <dbReference type="Pfam" id="PF13290"/>
    </source>
</evidence>
<feature type="domain" description="GH29D-like beta-sandwich" evidence="2">
    <location>
        <begin position="452"/>
        <end position="510"/>
    </location>
</feature>
<comment type="caution">
    <text evidence="3">The sequence shown here is derived from an EMBL/GenBank/DDBJ whole genome shotgun (WGS) entry which is preliminary data.</text>
</comment>
<gene>
    <name evidence="3" type="ORF">H6B30_12240</name>
</gene>
<dbReference type="AlphaFoldDB" id="A0A938WPC0"/>
<feature type="domain" description="GH29D-like beta-sandwich" evidence="2">
    <location>
        <begin position="533"/>
        <end position="579"/>
    </location>
</feature>
<protein>
    <submittedName>
        <fullName evidence="3">Chitobiase/beta-hexosaminidase C-terminal domain-containing protein</fullName>
    </submittedName>
</protein>
<organism evidence="3 4">
    <name type="scientific">Marseilla massiliensis</name>
    <dbReference type="NCBI Taxonomy" id="1841864"/>
    <lineage>
        <taxon>Bacteria</taxon>
        <taxon>Pseudomonadati</taxon>
        <taxon>Bacteroidota</taxon>
        <taxon>Bacteroidia</taxon>
        <taxon>Bacteroidales</taxon>
        <taxon>Prevotellaceae</taxon>
        <taxon>Marseilla</taxon>
    </lineage>
</organism>
<sequence>MRKLFMLTAFFALTMSANAENRKWDFTNWSSATLQNLAADAQTNGGTRWTTIEKASGDGETNGNCYWYVPEEETELATVANGQTTTITETQGLVFNCSGRSLALAVNYQTTWDGLGPYSGPSYLWMGGKNNKFTIKGVKPGANITMDVESHRLTDGRGVSLSVNGTAIEIIEGSEKPKERTTCVWQIPADISNGELVDVTVTNSNGCHIYYIDLQEDAPAVNGAKIAYVFNSGYNNYDASNDAFRDIIENNSEFTNITFDALDVSQEANRKTPDELKAYDVVVVSGYMPADDQYAPTLREAIAYVPMLNLNPQLYATWGYGTPKTADSPSLDVAEEALDDALFKPSNESDNYITDGKLAFFEEGSATGVEIPEGSYFANDRVLATVGGATAIHEHNAGRNTYMLIPYGADNQFYAVSIVDILTNAIKELNYSKKEITKAATPKFTEDYKQMNTDVTIASDTEGAKIYYTTDGTTPTDASTPYTGPVNISEPGTTITAVAYADGYDPSEPATLNVALHETSAMPTITTAEEDGKAIVTLTNNEPNATLYYNFTGVKDAKASSVYTSPITITHPTTIYAFAGEVLEAEKVASELASKDITITGKEVRLDVVSHFDANAADWSLGESKTKYYTEGEKNGYNYYEVVSHVEELPDGRDTTIIDSKEPLWNLTVVNPGKGWEAKTYGQGMLWERITISDDISDANTDKRYRGETAFDQGASDNSVTFGNIRKSDGVENDPYSCHIQSTEAFQGPFDIVTYVGNASSSNQPKAALFISTDTLSEDNWTFVDSVYFSKTQRYIKKNIASYEGTDKVFVKLQAAFSSVMVFDIYIMNHGELSGIKDVDEAEEATGEVVRTLIYSINGTRLNAPAKGINIIREVYDNGSVKTRKVVVR</sequence>
<name>A0A938WPC0_9BACT</name>
<proteinExistence type="predicted"/>
<evidence type="ECO:0000313" key="4">
    <source>
        <dbReference type="Proteomes" id="UP000764045"/>
    </source>
</evidence>
<dbReference type="Proteomes" id="UP000764045">
    <property type="component" value="Unassembled WGS sequence"/>
</dbReference>
<dbReference type="EMBL" id="JACJJL010000023">
    <property type="protein sequence ID" value="MBM6662511.1"/>
    <property type="molecule type" value="Genomic_DNA"/>
</dbReference>
<dbReference type="InterPro" id="IPR059177">
    <property type="entry name" value="GH29D-like_dom"/>
</dbReference>
<dbReference type="RefSeq" id="WP_205110974.1">
    <property type="nucleotide sequence ID" value="NZ_JACJJL010000023.1"/>
</dbReference>
<feature type="signal peptide" evidence="1">
    <location>
        <begin position="1"/>
        <end position="19"/>
    </location>
</feature>
<accession>A0A938WPC0</accession>
<feature type="chain" id="PRO_5037462651" evidence="1">
    <location>
        <begin position="20"/>
        <end position="889"/>
    </location>
</feature>
<evidence type="ECO:0000313" key="3">
    <source>
        <dbReference type="EMBL" id="MBM6662511.1"/>
    </source>
</evidence>
<reference evidence="3 4" key="1">
    <citation type="journal article" date="2021" name="Sci. Rep.">
        <title>The distribution of antibiotic resistance genes in chicken gut microbiota commensals.</title>
        <authorList>
            <person name="Juricova H."/>
            <person name="Matiasovicova J."/>
            <person name="Kubasova T."/>
            <person name="Cejkova D."/>
            <person name="Rychlik I."/>
        </authorList>
    </citation>
    <scope>NUCLEOTIDE SEQUENCE [LARGE SCALE GENOMIC DNA]</scope>
    <source>
        <strain evidence="3 4">An819</strain>
    </source>
</reference>
<evidence type="ECO:0000256" key="1">
    <source>
        <dbReference type="SAM" id="SignalP"/>
    </source>
</evidence>
<keyword evidence="4" id="KW-1185">Reference proteome</keyword>